<dbReference type="PROSITE" id="PS50254">
    <property type="entry name" value="REL_2"/>
    <property type="match status" value="1"/>
</dbReference>
<feature type="region of interest" description="Disordered" evidence="9">
    <location>
        <begin position="206"/>
        <end position="231"/>
    </location>
</feature>
<dbReference type="GO" id="GO:0005634">
    <property type="term" value="C:nucleus"/>
    <property type="evidence" value="ECO:0007669"/>
    <property type="project" value="UniProtKB-SubCell"/>
</dbReference>
<dbReference type="WBParaSite" id="TTAC_0000061901-mRNA-1">
    <property type="protein sequence ID" value="TTAC_0000061901-mRNA-1"/>
    <property type="gene ID" value="TTAC_0000061901"/>
</dbReference>
<feature type="compositionally biased region" description="Low complexity" evidence="9">
    <location>
        <begin position="289"/>
        <end position="302"/>
    </location>
</feature>
<dbReference type="STRING" id="6205.A0A158RDH3"/>
<dbReference type="EMBL" id="UYWX01000067">
    <property type="protein sequence ID" value="VDM16751.1"/>
    <property type="molecule type" value="Genomic_DNA"/>
</dbReference>
<sequence length="941" mass="103531">ETSSDCRKRQNQNQDPYSTDYFTNGTDSTTAGEMLDTRHPPPQPPPEYCYTPEDSSPEGSSSSSHVINQLAQGSPPPPPPTATTKEEPSPNKRYQLDPSVMRRSSRLTQAQLHHQQQQQYLTSQKRRSMLRTEMLTPGMMMNNSRNAISLPARPRRLAASIYTANQQHQELQSVRRSQFVQRQYALRSYANAQGFTAMQAQTWKSPRLPPDAASADASVTTSSSAGSTSEQMLRQQEYFYKADTSQGQLNPTSTAEAAERTPNGAWGHMTQQQQLAIVNNPRWRLQQTIPPTQPTVPEEQQPQQPPPPIRKTTLCVGRQSMVRRVTMTSNRSGEGSEILLKPSPSTSDFDPMLPTTGRSKTFNFSSSGHFSDNPCTRLRPRRTTPRSTAYEVENKRSDVGDSDSVGGGGGGGGDAGSGSGSSGMLSPPLSAADLALQEFNYFIEPFESTWKDVKLTLLQQPELQHRARYLTEGSRGPIKNRTFDGYPTIQLQGWSGPAMVQVFVANESTDPHLHLFYQVCLVSTKSNRGCSELVCGFTTVVQVPFTPNTEDRVMSVDSVGLVKLRNSDVERRMASLSEEQQKKLLSLPGLPPPSTPTSGPSTAATSSSAIQHGQLPSTQICEEVARRSIKPKSSSARLVYRVLLISHENRVEGVVQVISDPIRCTQIVGGPEICRMSIKEGDARGQPELYIIGKNFVRGTRVIFRQLASSASTSNSLPTDLNGEDKVDVVWERDAAIDPNFFYQTHLICKVPEYSGPSIPLTSPLQVHVYIQTPTKAGRPETFTYLPSQPLRGPPVIARLSHCEASTSGMVDLIILGSNFAPSCRVLFRQVVLATDNGGVYASSGLFEETKVVWQREARVDTDFLTDSHLVCCVPPYDGQSAPLLGPLRVQIVIDAPSGTSAPKNFYYIQQFDKFHEARVYPNHAFKLHKNKDAASPSAPG</sequence>
<dbReference type="Pfam" id="PF00554">
    <property type="entry name" value="RHD_DNA_bind"/>
    <property type="match status" value="1"/>
</dbReference>
<keyword evidence="5" id="KW-0805">Transcription regulation</keyword>
<proteinExistence type="predicted"/>
<evidence type="ECO:0000256" key="2">
    <source>
        <dbReference type="ARBA" id="ARBA00004496"/>
    </source>
</evidence>
<dbReference type="PANTHER" id="PTHR12533:SF7">
    <property type="entry name" value="NFAT NUCLEAR FACTOR, ISOFORM B"/>
    <property type="match status" value="1"/>
</dbReference>
<dbReference type="AlphaFoldDB" id="A0A158RDH3"/>
<keyword evidence="4" id="KW-0597">Phosphoprotein</keyword>
<feature type="region of interest" description="Disordered" evidence="9">
    <location>
        <begin position="1"/>
        <end position="124"/>
    </location>
</feature>
<dbReference type="Gene3D" id="2.60.40.10">
    <property type="entry name" value="Immunoglobulins"/>
    <property type="match status" value="2"/>
</dbReference>
<evidence type="ECO:0000256" key="8">
    <source>
        <dbReference type="ARBA" id="ARBA00023242"/>
    </source>
</evidence>
<dbReference type="SUPFAM" id="SSF81296">
    <property type="entry name" value="E set domains"/>
    <property type="match status" value="2"/>
</dbReference>
<name>A0A158RDH3_HYDTA</name>
<dbReference type="InterPro" id="IPR014756">
    <property type="entry name" value="Ig_E-set"/>
</dbReference>
<dbReference type="Pfam" id="PF16179">
    <property type="entry name" value="RHD_dimer"/>
    <property type="match status" value="2"/>
</dbReference>
<evidence type="ECO:0000313" key="11">
    <source>
        <dbReference type="EMBL" id="VDM16751.1"/>
    </source>
</evidence>
<dbReference type="InterPro" id="IPR002909">
    <property type="entry name" value="IPT_dom"/>
</dbReference>
<evidence type="ECO:0000259" key="10">
    <source>
        <dbReference type="PROSITE" id="PS50254"/>
    </source>
</evidence>
<keyword evidence="8" id="KW-0539">Nucleus</keyword>
<dbReference type="GO" id="GO:0000978">
    <property type="term" value="F:RNA polymerase II cis-regulatory region sequence-specific DNA binding"/>
    <property type="evidence" value="ECO:0007669"/>
    <property type="project" value="TreeGrafter"/>
</dbReference>
<evidence type="ECO:0000313" key="13">
    <source>
        <dbReference type="WBParaSite" id="TTAC_0000061901-mRNA-1"/>
    </source>
</evidence>
<evidence type="ECO:0000313" key="12">
    <source>
        <dbReference type="Proteomes" id="UP000274429"/>
    </source>
</evidence>
<evidence type="ECO:0000256" key="4">
    <source>
        <dbReference type="ARBA" id="ARBA00022553"/>
    </source>
</evidence>
<feature type="compositionally biased region" description="Low complexity" evidence="9">
    <location>
        <begin position="596"/>
        <end position="609"/>
    </location>
</feature>
<gene>
    <name evidence="11" type="ORF">TTAC_LOCUS620</name>
</gene>
<feature type="region of interest" description="Disordered" evidence="9">
    <location>
        <begin position="328"/>
        <end position="425"/>
    </location>
</feature>
<reference evidence="13" key="1">
    <citation type="submission" date="2016-04" db="UniProtKB">
        <authorList>
            <consortium name="WormBaseParasite"/>
        </authorList>
    </citation>
    <scope>IDENTIFICATION</scope>
</reference>
<feature type="compositionally biased region" description="Gly residues" evidence="9">
    <location>
        <begin position="405"/>
        <end position="421"/>
    </location>
</feature>
<reference evidence="11 12" key="2">
    <citation type="submission" date="2018-11" db="EMBL/GenBank/DDBJ databases">
        <authorList>
            <consortium name="Pathogen Informatics"/>
        </authorList>
    </citation>
    <scope>NUCLEOTIDE SEQUENCE [LARGE SCALE GENOMIC DNA]</scope>
</reference>
<dbReference type="InterPro" id="IPR013783">
    <property type="entry name" value="Ig-like_fold"/>
</dbReference>
<evidence type="ECO:0000256" key="3">
    <source>
        <dbReference type="ARBA" id="ARBA00022490"/>
    </source>
</evidence>
<dbReference type="InterPro" id="IPR008366">
    <property type="entry name" value="NFAT"/>
</dbReference>
<feature type="domain" description="RHD" evidence="10">
    <location>
        <begin position="451"/>
        <end position="669"/>
    </location>
</feature>
<protein>
    <submittedName>
        <fullName evidence="13">RHD domain-containing protein</fullName>
    </submittedName>
</protein>
<dbReference type="OrthoDB" id="5346094at2759"/>
<dbReference type="InterPro" id="IPR037059">
    <property type="entry name" value="RHD_DNA_bind_dom_sf"/>
</dbReference>
<dbReference type="GO" id="GO:0005737">
    <property type="term" value="C:cytoplasm"/>
    <property type="evidence" value="ECO:0007669"/>
    <property type="project" value="UniProtKB-SubCell"/>
</dbReference>
<feature type="compositionally biased region" description="Low complexity" evidence="9">
    <location>
        <begin position="107"/>
        <end position="123"/>
    </location>
</feature>
<evidence type="ECO:0000256" key="5">
    <source>
        <dbReference type="ARBA" id="ARBA00023015"/>
    </source>
</evidence>
<dbReference type="InterPro" id="IPR032397">
    <property type="entry name" value="RHD_dimer"/>
</dbReference>
<feature type="compositionally biased region" description="Polar residues" evidence="9">
    <location>
        <begin position="11"/>
        <end position="31"/>
    </location>
</feature>
<dbReference type="GO" id="GO:0000981">
    <property type="term" value="F:DNA-binding transcription factor activity, RNA polymerase II-specific"/>
    <property type="evidence" value="ECO:0007669"/>
    <property type="project" value="TreeGrafter"/>
</dbReference>
<dbReference type="Proteomes" id="UP000274429">
    <property type="component" value="Unassembled WGS sequence"/>
</dbReference>
<feature type="compositionally biased region" description="Polar residues" evidence="9">
    <location>
        <begin position="356"/>
        <end position="370"/>
    </location>
</feature>
<keyword evidence="6" id="KW-0238">DNA-binding</keyword>
<feature type="compositionally biased region" description="Low complexity" evidence="9">
    <location>
        <begin position="212"/>
        <end position="229"/>
    </location>
</feature>
<dbReference type="InterPro" id="IPR011539">
    <property type="entry name" value="RHD_DNA_bind_dom"/>
</dbReference>
<feature type="region of interest" description="Disordered" evidence="9">
    <location>
        <begin position="289"/>
        <end position="311"/>
    </location>
</feature>
<dbReference type="GO" id="GO:0005667">
    <property type="term" value="C:transcription regulator complex"/>
    <property type="evidence" value="ECO:0007669"/>
    <property type="project" value="TreeGrafter"/>
</dbReference>
<evidence type="ECO:0000256" key="9">
    <source>
        <dbReference type="SAM" id="MobiDB-lite"/>
    </source>
</evidence>
<feature type="region of interest" description="Disordered" evidence="9">
    <location>
        <begin position="585"/>
        <end position="614"/>
    </location>
</feature>
<accession>A0A158RDH3</accession>
<dbReference type="PANTHER" id="PTHR12533">
    <property type="entry name" value="NFAT"/>
    <property type="match status" value="1"/>
</dbReference>
<dbReference type="Gene3D" id="2.60.40.340">
    <property type="entry name" value="Rel homology domain (RHD), DNA-binding domain"/>
    <property type="match status" value="1"/>
</dbReference>
<evidence type="ECO:0000256" key="6">
    <source>
        <dbReference type="ARBA" id="ARBA00023125"/>
    </source>
</evidence>
<comment type="subcellular location">
    <subcellularLocation>
        <location evidence="2">Cytoplasm</location>
    </subcellularLocation>
    <subcellularLocation>
        <location evidence="1">Nucleus</location>
    </subcellularLocation>
</comment>
<dbReference type="SMART" id="SM00429">
    <property type="entry name" value="IPT"/>
    <property type="match status" value="2"/>
</dbReference>
<keyword evidence="12" id="KW-1185">Reference proteome</keyword>
<organism evidence="13">
    <name type="scientific">Hydatigena taeniaeformis</name>
    <name type="common">Feline tapeworm</name>
    <name type="synonym">Taenia taeniaeformis</name>
    <dbReference type="NCBI Taxonomy" id="6205"/>
    <lineage>
        <taxon>Eukaryota</taxon>
        <taxon>Metazoa</taxon>
        <taxon>Spiralia</taxon>
        <taxon>Lophotrochozoa</taxon>
        <taxon>Platyhelminthes</taxon>
        <taxon>Cestoda</taxon>
        <taxon>Eucestoda</taxon>
        <taxon>Cyclophyllidea</taxon>
        <taxon>Taeniidae</taxon>
        <taxon>Hydatigera</taxon>
    </lineage>
</organism>
<evidence type="ECO:0000256" key="7">
    <source>
        <dbReference type="ARBA" id="ARBA00023163"/>
    </source>
</evidence>
<keyword evidence="3" id="KW-0963">Cytoplasm</keyword>
<keyword evidence="7" id="KW-0804">Transcription</keyword>
<dbReference type="InterPro" id="IPR008967">
    <property type="entry name" value="p53-like_TF_DNA-bd_sf"/>
</dbReference>
<evidence type="ECO:0000256" key="1">
    <source>
        <dbReference type="ARBA" id="ARBA00004123"/>
    </source>
</evidence>
<dbReference type="SUPFAM" id="SSF49417">
    <property type="entry name" value="p53-like transcription factors"/>
    <property type="match status" value="1"/>
</dbReference>